<reference evidence="1" key="1">
    <citation type="submission" date="2022-03" db="EMBL/GenBank/DDBJ databases">
        <title>De novo assembled genomes of Belliella spp. (Cyclobacteriaceae) strains.</title>
        <authorList>
            <person name="Szabo A."/>
            <person name="Korponai K."/>
            <person name="Felfoldi T."/>
        </authorList>
    </citation>
    <scope>NUCLEOTIDE SEQUENCE</scope>
    <source>
        <strain evidence="1">DSM 111903</strain>
    </source>
</reference>
<protein>
    <recommendedName>
        <fullName evidence="3">DUF4221 domain-containing protein</fullName>
    </recommendedName>
</protein>
<dbReference type="EMBL" id="JAKZGO010000003">
    <property type="protein sequence ID" value="MCH7412838.1"/>
    <property type="molecule type" value="Genomic_DNA"/>
</dbReference>
<evidence type="ECO:0000313" key="1">
    <source>
        <dbReference type="EMBL" id="MCH7412838.1"/>
    </source>
</evidence>
<dbReference type="Proteomes" id="UP001165430">
    <property type="component" value="Unassembled WGS sequence"/>
</dbReference>
<proteinExistence type="predicted"/>
<dbReference type="RefSeq" id="WP_241410375.1">
    <property type="nucleotide sequence ID" value="NZ_JAKZGO010000003.1"/>
</dbReference>
<sequence>MKKTLLYLFYFFIIFSCNQKSDEEKSDQNSDLKNITLEKLDSIQIEYLGNPIVHDIDPKSKTVLFMEFEEFSNDIMLADFDGNVFNSFSKFGDMPDGYGSLLAPIQILGKDEILAFGLKGFSNYDFQGNLHNQVGLDEIYFPNFRRIAMGHTMNKLGNKYLYLEGGTRDIDYDKINLHSDIFLFNLLDPSTGSKEPIIQFPKTSIYKSGKYFFRNAWSPVFSVVENQVFIAFGGEPVIYNYSGESPFELISSLPIDIPNYRYFEGSNNENLEYDFIGLFLSSARIENIKKVGDYFLVAYFQGYDDVDREYFFANKTPDESKELRERLKEKYPYRLAIFDSLGKRLNDFSPEDYDPTSMLLRDGQLWVMEKPDPEVEKEYFRLYRVGLKGE</sequence>
<name>A0ABS9VAA5_9BACT</name>
<dbReference type="PROSITE" id="PS51257">
    <property type="entry name" value="PROKAR_LIPOPROTEIN"/>
    <property type="match status" value="1"/>
</dbReference>
<organism evidence="1 2">
    <name type="scientific">Belliella alkalica</name>
    <dbReference type="NCBI Taxonomy" id="1730871"/>
    <lineage>
        <taxon>Bacteria</taxon>
        <taxon>Pseudomonadati</taxon>
        <taxon>Bacteroidota</taxon>
        <taxon>Cytophagia</taxon>
        <taxon>Cytophagales</taxon>
        <taxon>Cyclobacteriaceae</taxon>
        <taxon>Belliella</taxon>
    </lineage>
</organism>
<keyword evidence="2" id="KW-1185">Reference proteome</keyword>
<evidence type="ECO:0000313" key="2">
    <source>
        <dbReference type="Proteomes" id="UP001165430"/>
    </source>
</evidence>
<comment type="caution">
    <text evidence="1">The sequence shown here is derived from an EMBL/GenBank/DDBJ whole genome shotgun (WGS) entry which is preliminary data.</text>
</comment>
<gene>
    <name evidence="1" type="ORF">MM213_05020</name>
</gene>
<accession>A0ABS9VAA5</accession>
<evidence type="ECO:0008006" key="3">
    <source>
        <dbReference type="Google" id="ProtNLM"/>
    </source>
</evidence>